<keyword evidence="3" id="KW-0812">Transmembrane</keyword>
<dbReference type="FunFam" id="3.40.50.150:FF:000288">
    <property type="entry name" value="Spermine/spermidine synthase, putative"/>
    <property type="match status" value="1"/>
</dbReference>
<accession>A0A5J5EDT3</accession>
<comment type="caution">
    <text evidence="4">The sequence shown here is derived from an EMBL/GenBank/DDBJ whole genome shotgun (WGS) entry which is preliminary data.</text>
</comment>
<feature type="transmembrane region" description="Helical" evidence="3">
    <location>
        <begin position="142"/>
        <end position="159"/>
    </location>
</feature>
<organism evidence="4 5">
    <name type="scientific">Sphaerosporella brunnea</name>
    <dbReference type="NCBI Taxonomy" id="1250544"/>
    <lineage>
        <taxon>Eukaryota</taxon>
        <taxon>Fungi</taxon>
        <taxon>Dikarya</taxon>
        <taxon>Ascomycota</taxon>
        <taxon>Pezizomycotina</taxon>
        <taxon>Pezizomycetes</taxon>
        <taxon>Pezizales</taxon>
        <taxon>Pyronemataceae</taxon>
        <taxon>Sphaerosporella</taxon>
    </lineage>
</organism>
<evidence type="ECO:0000256" key="1">
    <source>
        <dbReference type="ARBA" id="ARBA00023115"/>
    </source>
</evidence>
<dbReference type="PANTHER" id="PTHR43317">
    <property type="entry name" value="THERMOSPERMINE SYNTHASE ACAULIS5"/>
    <property type="match status" value="1"/>
</dbReference>
<reference evidence="4 5" key="1">
    <citation type="submission" date="2019-09" db="EMBL/GenBank/DDBJ databases">
        <title>Draft genome of the ectomycorrhizal ascomycete Sphaerosporella brunnea.</title>
        <authorList>
            <consortium name="DOE Joint Genome Institute"/>
            <person name="Benucci G.M."/>
            <person name="Marozzi G."/>
            <person name="Antonielli L."/>
            <person name="Sanchez S."/>
            <person name="Marco P."/>
            <person name="Wang X."/>
            <person name="Falini L.B."/>
            <person name="Barry K."/>
            <person name="Haridas S."/>
            <person name="Lipzen A."/>
            <person name="Labutti K."/>
            <person name="Grigoriev I.V."/>
            <person name="Murat C."/>
            <person name="Martin F."/>
            <person name="Albertini E."/>
            <person name="Donnini D."/>
            <person name="Bonito G."/>
        </authorList>
    </citation>
    <scope>NUCLEOTIDE SEQUENCE [LARGE SCALE GENOMIC DNA]</scope>
    <source>
        <strain evidence="4 5">Sb_GMNB300</strain>
    </source>
</reference>
<feature type="transmembrane region" description="Helical" evidence="3">
    <location>
        <begin position="166"/>
        <end position="183"/>
    </location>
</feature>
<evidence type="ECO:0000313" key="4">
    <source>
        <dbReference type="EMBL" id="KAA8892898.1"/>
    </source>
</evidence>
<dbReference type="AlphaFoldDB" id="A0A5J5EDT3"/>
<feature type="transmembrane region" description="Helical" evidence="3">
    <location>
        <begin position="47"/>
        <end position="70"/>
    </location>
</feature>
<keyword evidence="1" id="KW-0620">Polyamine biosynthesis</keyword>
<feature type="region of interest" description="Disordered" evidence="2">
    <location>
        <begin position="1"/>
        <end position="28"/>
    </location>
</feature>
<dbReference type="InterPro" id="IPR029063">
    <property type="entry name" value="SAM-dependent_MTases_sf"/>
</dbReference>
<gene>
    <name evidence="4" type="ORF">FN846DRAFT_981309</name>
</gene>
<keyword evidence="5" id="KW-1185">Reference proteome</keyword>
<dbReference type="GO" id="GO:0008168">
    <property type="term" value="F:methyltransferase activity"/>
    <property type="evidence" value="ECO:0007669"/>
    <property type="project" value="UniProtKB-KW"/>
</dbReference>
<feature type="transmembrane region" description="Helical" evidence="3">
    <location>
        <begin position="103"/>
        <end position="122"/>
    </location>
</feature>
<dbReference type="OrthoDB" id="2016285at2759"/>
<dbReference type="GO" id="GO:0006596">
    <property type="term" value="P:polyamine biosynthetic process"/>
    <property type="evidence" value="ECO:0007669"/>
    <property type="project" value="UniProtKB-KW"/>
</dbReference>
<dbReference type="EMBL" id="VXIS01000551">
    <property type="protein sequence ID" value="KAA8892898.1"/>
    <property type="molecule type" value="Genomic_DNA"/>
</dbReference>
<proteinExistence type="predicted"/>
<evidence type="ECO:0000256" key="2">
    <source>
        <dbReference type="SAM" id="MobiDB-lite"/>
    </source>
</evidence>
<dbReference type="PANTHER" id="PTHR43317:SF1">
    <property type="entry name" value="THERMOSPERMINE SYNTHASE ACAULIS5"/>
    <property type="match status" value="1"/>
</dbReference>
<keyword evidence="3" id="KW-1133">Transmembrane helix</keyword>
<dbReference type="GO" id="GO:0032259">
    <property type="term" value="P:methylation"/>
    <property type="evidence" value="ECO:0007669"/>
    <property type="project" value="UniProtKB-KW"/>
</dbReference>
<feature type="transmembrane region" description="Helical" evidence="3">
    <location>
        <begin position="203"/>
        <end position="227"/>
    </location>
</feature>
<dbReference type="SUPFAM" id="SSF53335">
    <property type="entry name" value="S-adenosyl-L-methionine-dependent methyltransferases"/>
    <property type="match status" value="1"/>
</dbReference>
<dbReference type="NCBIfam" id="NF037959">
    <property type="entry name" value="MFS_SpdSyn"/>
    <property type="match status" value="1"/>
</dbReference>
<keyword evidence="3" id="KW-0472">Membrane</keyword>
<evidence type="ECO:0000313" key="5">
    <source>
        <dbReference type="Proteomes" id="UP000326924"/>
    </source>
</evidence>
<dbReference type="Gene3D" id="3.40.50.150">
    <property type="entry name" value="Vaccinia Virus protein VP39"/>
    <property type="match status" value="1"/>
</dbReference>
<keyword evidence="4" id="KW-0808">Transferase</keyword>
<protein>
    <submittedName>
        <fullName evidence="4">S-adenosyl-L-methionine-dependent methyltransferase</fullName>
    </submittedName>
</protein>
<sequence>MSSQSPSRPPDKELRALAKKAQKQPPRSSLPALDFSIGYRIPAFARAALYLIAAAAGSYVSQLTLAPVYGEIPSSLYHDKIVTGIFFAAWLLKGLVRKFPFRLSAVVPVLVLLTPGLLNFIFRYSTQWGAVDGPLYTEALTYYPVLFLSVYTAATLLEFNNWVLDAIPASISFAIFSIARSTIPDLLRNHIGSSWVLTRCGLHHALGALYAILSPSLLLATTITGIFHSMNENPMCVLTPTLNETLAPYNHSIIARQESNTGYISVLDNFEAGYRVLRCDHSLLGGEWQRAPAGFEHMNHAGFKEPIYAIFVIMEAVRLIEPAPKNPNPRALAIGLGIGTSADALIKHGVETDIVELDPVVYRYAKDYFGLSPNHTAYIEDAVGFVKREVAKGADSKKYDYILHDVFTGGAVPASLFTFEVFRGLRHLLSDDGVIAINWAGDLKLQAARSIIETVRAVFNNCRVFREEMPSEDVAAAAVDFTNMVVFCTKAKTPYQFRAPKQEDFLGSYARQRFLVPRYEIDLEKYWAASGQGDYMVLDESNISTLDAWQKLSAVGHWGVIRTVVPDGVWENY</sequence>
<dbReference type="Proteomes" id="UP000326924">
    <property type="component" value="Unassembled WGS sequence"/>
</dbReference>
<dbReference type="Pfam" id="PF01564">
    <property type="entry name" value="Spermine_synth"/>
    <property type="match status" value="1"/>
</dbReference>
<evidence type="ECO:0000256" key="3">
    <source>
        <dbReference type="SAM" id="Phobius"/>
    </source>
</evidence>
<name>A0A5J5EDT3_9PEZI</name>
<dbReference type="InParanoid" id="A0A5J5EDT3"/>
<keyword evidence="4" id="KW-0489">Methyltransferase</keyword>